<dbReference type="Pfam" id="PF09439">
    <property type="entry name" value="SRPRB"/>
    <property type="match status" value="1"/>
</dbReference>
<dbReference type="VEuPathDB" id="VectorBase:MDOA004906"/>
<evidence type="ECO:0000256" key="6">
    <source>
        <dbReference type="ARBA" id="ARBA00022824"/>
    </source>
</evidence>
<organism evidence="12">
    <name type="scientific">Musca domestica</name>
    <name type="common">House fly</name>
    <dbReference type="NCBI Taxonomy" id="7370"/>
    <lineage>
        <taxon>Eukaryota</taxon>
        <taxon>Metazoa</taxon>
        <taxon>Ecdysozoa</taxon>
        <taxon>Arthropoda</taxon>
        <taxon>Hexapoda</taxon>
        <taxon>Insecta</taxon>
        <taxon>Pterygota</taxon>
        <taxon>Neoptera</taxon>
        <taxon>Endopterygota</taxon>
        <taxon>Diptera</taxon>
        <taxon>Brachycera</taxon>
        <taxon>Muscomorpha</taxon>
        <taxon>Muscoidea</taxon>
        <taxon>Muscidae</taxon>
        <taxon>Musca</taxon>
    </lineage>
</organism>
<accession>A0A1I8MHD0</accession>
<evidence type="ECO:0000313" key="15">
    <source>
        <dbReference type="RefSeq" id="XP_011296537.1"/>
    </source>
</evidence>
<evidence type="ECO:0000256" key="3">
    <source>
        <dbReference type="ARBA" id="ARBA00020256"/>
    </source>
</evidence>
<keyword evidence="8" id="KW-0342">GTP-binding</keyword>
<dbReference type="GO" id="GO:0043001">
    <property type="term" value="P:Golgi to plasma membrane protein transport"/>
    <property type="evidence" value="ECO:0007669"/>
    <property type="project" value="TreeGrafter"/>
</dbReference>
<name>A0A1I8MHD0_MUSDO</name>
<keyword evidence="4 11" id="KW-0812">Transmembrane</keyword>
<dbReference type="InterPro" id="IPR024156">
    <property type="entry name" value="Small_GTPase_ARF"/>
</dbReference>
<evidence type="ECO:0000256" key="5">
    <source>
        <dbReference type="ARBA" id="ARBA00022741"/>
    </source>
</evidence>
<evidence type="ECO:0000256" key="2">
    <source>
        <dbReference type="ARBA" id="ARBA00005619"/>
    </source>
</evidence>
<dbReference type="PANTHER" id="PTHR45909:SF1">
    <property type="entry name" value="ADP-RIBOSYLATION FACTOR-RELATED PROTEIN 1"/>
    <property type="match status" value="1"/>
</dbReference>
<proteinExistence type="inferred from homology"/>
<gene>
    <name evidence="12" type="primary">101900469</name>
    <name evidence="14 15" type="synonym">LOC101900469</name>
</gene>
<dbReference type="eggNOG" id="KOG0090">
    <property type="taxonomic scope" value="Eukaryota"/>
</dbReference>
<feature type="transmembrane region" description="Helical" evidence="11">
    <location>
        <begin position="20"/>
        <end position="41"/>
    </location>
</feature>
<dbReference type="Gene3D" id="3.40.50.300">
    <property type="entry name" value="P-loop containing nucleotide triphosphate hydrolases"/>
    <property type="match status" value="1"/>
</dbReference>
<dbReference type="VEuPathDB" id="VectorBase:MDOMA2_001057"/>
<sequence>MDKAQRATHRGEPIKLTELNMTPILVALIVGFIAVALFVILRKKSSARRDILLTGISEAGKSALFMQVLYNKFPETFTSMSENVDTYKKGNLSCRLIDIPGHYRVRDKSFEKYKRTAKGIAFVVDSVTVQKEIRDVADALYSILTDAATASCRICVFCNKQDSTTAKSVEVIKSSLEKELNLVRDTRSRKLQSTSDDESSKPVYLGKPGKDVEWSHLQQNIQFYQGSAKDGEFSDLKEWIEKLL</sequence>
<dbReference type="GO" id="GO:0034067">
    <property type="term" value="P:protein localization to Golgi apparatus"/>
    <property type="evidence" value="ECO:0007669"/>
    <property type="project" value="TreeGrafter"/>
</dbReference>
<dbReference type="EnsemblMetazoa" id="MDOA004906-RA">
    <property type="protein sequence ID" value="MDOA004906-PA"/>
    <property type="gene ID" value="MDOA004906"/>
</dbReference>
<evidence type="ECO:0000256" key="10">
    <source>
        <dbReference type="ARBA" id="ARBA00023170"/>
    </source>
</evidence>
<dbReference type="KEGG" id="mde:101900469"/>
<dbReference type="PANTHER" id="PTHR45909">
    <property type="entry name" value="ADP-RIBOSYLATION FACTOR-RELATED PROTEIN 1"/>
    <property type="match status" value="1"/>
</dbReference>
<dbReference type="EnsemblMetazoa" id="MDOA004906-RB">
    <property type="protein sequence ID" value="MDOA004906-PB"/>
    <property type="gene ID" value="MDOA004906"/>
</dbReference>
<evidence type="ECO:0000256" key="9">
    <source>
        <dbReference type="ARBA" id="ARBA00023136"/>
    </source>
</evidence>
<dbReference type="Proteomes" id="UP001652621">
    <property type="component" value="Unplaced"/>
</dbReference>
<evidence type="ECO:0000313" key="14">
    <source>
        <dbReference type="RefSeq" id="XP_005177511.1"/>
    </source>
</evidence>
<dbReference type="OrthoDB" id="41266at2759"/>
<evidence type="ECO:0000256" key="7">
    <source>
        <dbReference type="ARBA" id="ARBA00022989"/>
    </source>
</evidence>
<dbReference type="GO" id="GO:0003924">
    <property type="term" value="F:GTPase activity"/>
    <property type="evidence" value="ECO:0007669"/>
    <property type="project" value="TreeGrafter"/>
</dbReference>
<dbReference type="GO" id="GO:0006886">
    <property type="term" value="P:intracellular protein transport"/>
    <property type="evidence" value="ECO:0007669"/>
    <property type="project" value="TreeGrafter"/>
</dbReference>
<dbReference type="CDD" id="cd04105">
    <property type="entry name" value="SR_beta"/>
    <property type="match status" value="1"/>
</dbReference>
<dbReference type="InterPro" id="IPR019009">
    <property type="entry name" value="SRP_receptor_beta_su"/>
</dbReference>
<keyword evidence="13" id="KW-1185">Reference proteome</keyword>
<reference evidence="14 15" key="2">
    <citation type="submission" date="2025-04" db="UniProtKB">
        <authorList>
            <consortium name="RefSeq"/>
        </authorList>
    </citation>
    <scope>IDENTIFICATION</scope>
    <source>
        <strain evidence="14 15">Aabys</strain>
    </source>
</reference>
<evidence type="ECO:0000256" key="8">
    <source>
        <dbReference type="ARBA" id="ARBA00023134"/>
    </source>
</evidence>
<dbReference type="GO" id="GO:0005794">
    <property type="term" value="C:Golgi apparatus"/>
    <property type="evidence" value="ECO:0007669"/>
    <property type="project" value="TreeGrafter"/>
</dbReference>
<dbReference type="STRING" id="7370.A0A1I8MHD0"/>
<dbReference type="SUPFAM" id="SSF52540">
    <property type="entry name" value="P-loop containing nucleoside triphosphate hydrolases"/>
    <property type="match status" value="1"/>
</dbReference>
<dbReference type="RefSeq" id="XP_005177511.1">
    <property type="nucleotide sequence ID" value="XM_005177454.3"/>
</dbReference>
<keyword evidence="5" id="KW-0547">Nucleotide-binding</keyword>
<dbReference type="InterPro" id="IPR027417">
    <property type="entry name" value="P-loop_NTPase"/>
</dbReference>
<reference evidence="12" key="1">
    <citation type="submission" date="2020-05" db="UniProtKB">
        <authorList>
            <consortium name="EnsemblMetazoa"/>
        </authorList>
    </citation>
    <scope>IDENTIFICATION</scope>
    <source>
        <strain evidence="12">Aabys</strain>
    </source>
</reference>
<keyword evidence="9 11" id="KW-0472">Membrane</keyword>
<evidence type="ECO:0000256" key="1">
    <source>
        <dbReference type="ARBA" id="ARBA00004389"/>
    </source>
</evidence>
<evidence type="ECO:0000313" key="13">
    <source>
        <dbReference type="Proteomes" id="UP001652621"/>
    </source>
</evidence>
<protein>
    <recommendedName>
        <fullName evidence="3">Signal recognition particle receptor subunit beta</fullName>
    </recommendedName>
</protein>
<dbReference type="GO" id="GO:0005525">
    <property type="term" value="F:GTP binding"/>
    <property type="evidence" value="ECO:0007669"/>
    <property type="project" value="UniProtKB-KW"/>
</dbReference>
<evidence type="ECO:0000256" key="11">
    <source>
        <dbReference type="SAM" id="Phobius"/>
    </source>
</evidence>
<dbReference type="GO" id="GO:0005789">
    <property type="term" value="C:endoplasmic reticulum membrane"/>
    <property type="evidence" value="ECO:0007669"/>
    <property type="project" value="UniProtKB-SubCell"/>
</dbReference>
<evidence type="ECO:0000256" key="4">
    <source>
        <dbReference type="ARBA" id="ARBA00022692"/>
    </source>
</evidence>
<keyword evidence="10 14" id="KW-0675">Receptor</keyword>
<dbReference type="AlphaFoldDB" id="A0A1I8MHD0"/>
<dbReference type="SMART" id="SM00177">
    <property type="entry name" value="ARF"/>
    <property type="match status" value="1"/>
</dbReference>
<comment type="similarity">
    <text evidence="2">Belongs to the SRP receptor beta subunit family.</text>
</comment>
<comment type="subcellular location">
    <subcellularLocation>
        <location evidence="1">Endoplasmic reticulum membrane</location>
        <topology evidence="1">Single-pass membrane protein</topology>
    </subcellularLocation>
</comment>
<keyword evidence="6" id="KW-0256">Endoplasmic reticulum</keyword>
<dbReference type="RefSeq" id="XP_011296537.1">
    <property type="nucleotide sequence ID" value="XM_011298235.2"/>
</dbReference>
<keyword evidence="7 11" id="KW-1133">Transmembrane helix</keyword>
<evidence type="ECO:0000313" key="12">
    <source>
        <dbReference type="EnsemblMetazoa" id="MDOA004906-PA"/>
    </source>
</evidence>